<protein>
    <submittedName>
        <fullName evidence="4">Amino acid ABC transporter</fullName>
    </submittedName>
</protein>
<organism evidence="4 5">
    <name type="scientific">Roseomonas fluvialis</name>
    <dbReference type="NCBI Taxonomy" id="1750527"/>
    <lineage>
        <taxon>Bacteria</taxon>
        <taxon>Pseudomonadati</taxon>
        <taxon>Pseudomonadota</taxon>
        <taxon>Alphaproteobacteria</taxon>
        <taxon>Acetobacterales</taxon>
        <taxon>Roseomonadaceae</taxon>
        <taxon>Roseomonas</taxon>
    </lineage>
</organism>
<evidence type="ECO:0000259" key="3">
    <source>
        <dbReference type="SMART" id="SM00062"/>
    </source>
</evidence>
<name>A0ABM7Y652_9PROT</name>
<evidence type="ECO:0000256" key="2">
    <source>
        <dbReference type="SAM" id="SignalP"/>
    </source>
</evidence>
<sequence>MDRRLFLAAGGSLLATPALAQAPACTQAVPNSELVKAGTLTLSTNPTLPPMQFVDGQGVLRGMRVELGAEIARRLCLQVEHVRVEFAAMIPGLAARRWDMINTGMFYTEERQRLMWLVRYEQQAISVSVPRGNPRNIRRIEDLAGLRVGVEQGGFEFRRTTDMSNDLVARNLRPLTIRAFDNFAVSFQALRAGQLDAAISIDSTGKEYDDRGEFTRAISGLYGTPINFGFRSRPLAQAVATALTAMKADGSFQTLLDRFGVTAYDGPFEVVGPS</sequence>
<dbReference type="Proteomes" id="UP000831327">
    <property type="component" value="Chromosome"/>
</dbReference>
<dbReference type="InterPro" id="IPR001638">
    <property type="entry name" value="Solute-binding_3/MltF_N"/>
</dbReference>
<dbReference type="Gene3D" id="3.40.190.10">
    <property type="entry name" value="Periplasmic binding protein-like II"/>
    <property type="match status" value="2"/>
</dbReference>
<keyword evidence="5" id="KW-1185">Reference proteome</keyword>
<evidence type="ECO:0000256" key="1">
    <source>
        <dbReference type="ARBA" id="ARBA00022729"/>
    </source>
</evidence>
<dbReference type="PANTHER" id="PTHR35936:SF17">
    <property type="entry name" value="ARGININE-BINDING EXTRACELLULAR PROTEIN ARTP"/>
    <property type="match status" value="1"/>
</dbReference>
<evidence type="ECO:0000313" key="5">
    <source>
        <dbReference type="Proteomes" id="UP000831327"/>
    </source>
</evidence>
<keyword evidence="1 2" id="KW-0732">Signal</keyword>
<feature type="chain" id="PRO_5045986627" evidence="2">
    <location>
        <begin position="21"/>
        <end position="274"/>
    </location>
</feature>
<dbReference type="SUPFAM" id="SSF53850">
    <property type="entry name" value="Periplasmic binding protein-like II"/>
    <property type="match status" value="1"/>
</dbReference>
<reference evidence="4 5" key="1">
    <citation type="journal article" date="2016" name="Microbes Environ.">
        <title>Phylogenetically diverse aerobic anoxygenic phototrophic bacteria isolated from epilithic biofilms in Tama river, Japan.</title>
        <authorList>
            <person name="Hirose S."/>
            <person name="Matsuura K."/>
            <person name="Haruta S."/>
        </authorList>
    </citation>
    <scope>NUCLEOTIDE SEQUENCE [LARGE SCALE GENOMIC DNA]</scope>
    <source>
        <strain evidence="4 5">S08</strain>
    </source>
</reference>
<dbReference type="EMBL" id="AP025637">
    <property type="protein sequence ID" value="BDG73380.1"/>
    <property type="molecule type" value="Genomic_DNA"/>
</dbReference>
<dbReference type="PANTHER" id="PTHR35936">
    <property type="entry name" value="MEMBRANE-BOUND LYTIC MUREIN TRANSGLYCOSYLASE F"/>
    <property type="match status" value="1"/>
</dbReference>
<feature type="signal peptide" evidence="2">
    <location>
        <begin position="1"/>
        <end position="20"/>
    </location>
</feature>
<gene>
    <name evidence="4" type="ORF">Rmf_33090</name>
</gene>
<accession>A0ABM7Y652</accession>
<proteinExistence type="predicted"/>
<dbReference type="SMART" id="SM00062">
    <property type="entry name" value="PBPb"/>
    <property type="match status" value="1"/>
</dbReference>
<dbReference type="CDD" id="cd01004">
    <property type="entry name" value="PBP2_MidA_like"/>
    <property type="match status" value="1"/>
</dbReference>
<dbReference type="RefSeq" id="WP_244407606.1">
    <property type="nucleotide sequence ID" value="NZ_AP025637.1"/>
</dbReference>
<feature type="domain" description="Solute-binding protein family 3/N-terminal" evidence="3">
    <location>
        <begin position="39"/>
        <end position="263"/>
    </location>
</feature>
<dbReference type="Pfam" id="PF00497">
    <property type="entry name" value="SBP_bac_3"/>
    <property type="match status" value="1"/>
</dbReference>
<evidence type="ECO:0000313" key="4">
    <source>
        <dbReference type="EMBL" id="BDG73380.1"/>
    </source>
</evidence>